<dbReference type="InterPro" id="IPR024445">
    <property type="entry name" value="Tnp_ISXO2-like"/>
</dbReference>
<dbReference type="AlphaFoldDB" id="A0A4R3PT07"/>
<protein>
    <submittedName>
        <fullName evidence="3">ISXO2 transposase-like protein</fullName>
    </submittedName>
</protein>
<evidence type="ECO:0000313" key="3">
    <source>
        <dbReference type="EMBL" id="TCU06321.1"/>
    </source>
</evidence>
<evidence type="ECO:0000313" key="4">
    <source>
        <dbReference type="Proteomes" id="UP000294576"/>
    </source>
</evidence>
<evidence type="ECO:0000259" key="2">
    <source>
        <dbReference type="Pfam" id="PF12762"/>
    </source>
</evidence>
<proteinExistence type="predicted"/>
<gene>
    <name evidence="3" type="ORF">EV132_13254</name>
</gene>
<feature type="region of interest" description="Disordered" evidence="1">
    <location>
        <begin position="114"/>
        <end position="137"/>
    </location>
</feature>
<sequence>MSDDTAIGRAAKAFSGHGTVAHRDHDYADGEVHSNTAENLASVLKRAQFGVFHFLSLRHLQPYIDEIIFRMNQGEVTRRAYRKGGRMSLELSYISFEAQLKNLLKRAVGRQVRRSQKGRMKWPPPIAPGFGSAPSAT</sequence>
<organism evidence="3 4">
    <name type="scientific">Rhizobium sullae</name>
    <name type="common">Rhizobium hedysari</name>
    <dbReference type="NCBI Taxonomy" id="50338"/>
    <lineage>
        <taxon>Bacteria</taxon>
        <taxon>Pseudomonadati</taxon>
        <taxon>Pseudomonadota</taxon>
        <taxon>Alphaproteobacteria</taxon>
        <taxon>Hyphomicrobiales</taxon>
        <taxon>Rhizobiaceae</taxon>
        <taxon>Rhizobium/Agrobacterium group</taxon>
        <taxon>Rhizobium</taxon>
    </lineage>
</organism>
<feature type="domain" description="ISXO2-like transposase" evidence="2">
    <location>
        <begin position="12"/>
        <end position="72"/>
    </location>
</feature>
<dbReference type="Proteomes" id="UP000294576">
    <property type="component" value="Unassembled WGS sequence"/>
</dbReference>
<reference evidence="3 4" key="1">
    <citation type="submission" date="2019-03" db="EMBL/GenBank/DDBJ databases">
        <title>Genomic Encyclopedia of Type Strains, Phase IV (KMG-V): Genome sequencing to study the core and pangenomes of soil and plant-associated prokaryotes.</title>
        <authorList>
            <person name="Whitman W."/>
        </authorList>
    </citation>
    <scope>NUCLEOTIDE SEQUENCE [LARGE SCALE GENOMIC DNA]</scope>
    <source>
        <strain evidence="3 4">Hc14</strain>
    </source>
</reference>
<name>A0A4R3PT07_RHISU</name>
<dbReference type="EMBL" id="SMBH01000032">
    <property type="protein sequence ID" value="TCU06321.1"/>
    <property type="molecule type" value="Genomic_DNA"/>
</dbReference>
<evidence type="ECO:0000256" key="1">
    <source>
        <dbReference type="SAM" id="MobiDB-lite"/>
    </source>
</evidence>
<comment type="caution">
    <text evidence="3">The sequence shown here is derived from an EMBL/GenBank/DDBJ whole genome shotgun (WGS) entry which is preliminary data.</text>
</comment>
<accession>A0A4R3PT07</accession>
<dbReference type="Pfam" id="PF12762">
    <property type="entry name" value="DDE_Tnp_IS1595"/>
    <property type="match status" value="1"/>
</dbReference>